<dbReference type="Pfam" id="PF02410">
    <property type="entry name" value="RsfS"/>
    <property type="match status" value="1"/>
</dbReference>
<feature type="compositionally biased region" description="Basic residues" evidence="3">
    <location>
        <begin position="1"/>
        <end position="19"/>
    </location>
</feature>
<accession>A0ABM7WW93</accession>
<proteinExistence type="inferred from homology"/>
<evidence type="ECO:0000256" key="2">
    <source>
        <dbReference type="HAMAP-Rule" id="MF_01477"/>
    </source>
</evidence>
<dbReference type="NCBIfam" id="TIGR00090">
    <property type="entry name" value="rsfS_iojap_ybeB"/>
    <property type="match status" value="1"/>
</dbReference>
<dbReference type="Gene3D" id="3.30.460.10">
    <property type="entry name" value="Beta Polymerase, domain 2"/>
    <property type="match status" value="1"/>
</dbReference>
<evidence type="ECO:0000256" key="1">
    <source>
        <dbReference type="ARBA" id="ARBA00010574"/>
    </source>
</evidence>
<sequence>MATKKKVMKATTAKKKTVKKGPPGKLGPRKLAAKRGPPVKKRKHYPKPAVPGTGRRPKSAATPVAGATALAVEAPARAAAPDPARPTALAIAQAGLDKKAEDVTVLDVRGLTSYADYFVVMTADSDRQAGAIADFVEQTMKAKGVSKVGVEGYEGGRWILVDYGDVVAHVMNRESRGFYDLEGLWADAPRFTVED</sequence>
<comment type="subcellular location">
    <subcellularLocation>
        <location evidence="2">Cytoplasm</location>
    </subcellularLocation>
</comment>
<dbReference type="Proteomes" id="UP001162891">
    <property type="component" value="Chromosome"/>
</dbReference>
<keyword evidence="2" id="KW-0678">Repressor</keyword>
<dbReference type="InterPro" id="IPR043519">
    <property type="entry name" value="NT_sf"/>
</dbReference>
<dbReference type="RefSeq" id="WP_248362111.1">
    <property type="nucleotide sequence ID" value="NZ_AP025591.1"/>
</dbReference>
<organism evidence="4 5">
    <name type="scientific">Anaeromyxobacter oryzae</name>
    <dbReference type="NCBI Taxonomy" id="2918170"/>
    <lineage>
        <taxon>Bacteria</taxon>
        <taxon>Pseudomonadati</taxon>
        <taxon>Myxococcota</taxon>
        <taxon>Myxococcia</taxon>
        <taxon>Myxococcales</taxon>
        <taxon>Cystobacterineae</taxon>
        <taxon>Anaeromyxobacteraceae</taxon>
        <taxon>Anaeromyxobacter</taxon>
    </lineage>
</organism>
<gene>
    <name evidence="2" type="primary">rsfS</name>
    <name evidence="4" type="ORF">AMOR_27690</name>
</gene>
<comment type="function">
    <text evidence="2">Functions as a ribosomal silencing factor. Interacts with ribosomal protein uL14 (rplN), blocking formation of intersubunit bridge B8. Prevents association of the 30S and 50S ribosomal subunits and the formation of functional ribosomes, thus repressing translation.</text>
</comment>
<feature type="compositionally biased region" description="Basic residues" evidence="3">
    <location>
        <begin position="27"/>
        <end position="46"/>
    </location>
</feature>
<feature type="region of interest" description="Disordered" evidence="3">
    <location>
        <begin position="1"/>
        <end position="61"/>
    </location>
</feature>
<evidence type="ECO:0000256" key="3">
    <source>
        <dbReference type="SAM" id="MobiDB-lite"/>
    </source>
</evidence>
<dbReference type="PANTHER" id="PTHR21043">
    <property type="entry name" value="IOJAP SUPERFAMILY ORTHOLOG"/>
    <property type="match status" value="1"/>
</dbReference>
<dbReference type="HAMAP" id="MF_01477">
    <property type="entry name" value="Iojap_RsfS"/>
    <property type="match status" value="1"/>
</dbReference>
<keyword evidence="5" id="KW-1185">Reference proteome</keyword>
<protein>
    <recommendedName>
        <fullName evidence="2">Ribosomal silencing factor RsfS</fullName>
    </recommendedName>
</protein>
<comment type="subunit">
    <text evidence="2">Interacts with ribosomal protein uL14 (rplN).</text>
</comment>
<reference evidence="5" key="1">
    <citation type="journal article" date="2022" name="Int. J. Syst. Evol. Microbiol.">
        <title>Anaeromyxobacter oryzae sp. nov., Anaeromyxobacter diazotrophicus sp. nov. and Anaeromyxobacter paludicola sp. nov., isolated from paddy soils.</title>
        <authorList>
            <person name="Itoh H."/>
            <person name="Xu Z."/>
            <person name="Mise K."/>
            <person name="Masuda Y."/>
            <person name="Ushijima N."/>
            <person name="Hayakawa C."/>
            <person name="Shiratori Y."/>
            <person name="Senoo K."/>
        </authorList>
    </citation>
    <scope>NUCLEOTIDE SEQUENCE [LARGE SCALE GENOMIC DNA]</scope>
    <source>
        <strain evidence="5">Red232</strain>
    </source>
</reference>
<dbReference type="PANTHER" id="PTHR21043:SF0">
    <property type="entry name" value="MITOCHONDRIAL ASSEMBLY OF RIBOSOMAL LARGE SUBUNIT PROTEIN 1"/>
    <property type="match status" value="1"/>
</dbReference>
<dbReference type="InterPro" id="IPR004394">
    <property type="entry name" value="Iojap/RsfS/C7orf30"/>
</dbReference>
<dbReference type="EMBL" id="AP025591">
    <property type="protein sequence ID" value="BDG03773.1"/>
    <property type="molecule type" value="Genomic_DNA"/>
</dbReference>
<dbReference type="SUPFAM" id="SSF81301">
    <property type="entry name" value="Nucleotidyltransferase"/>
    <property type="match status" value="1"/>
</dbReference>
<keyword evidence="2" id="KW-0963">Cytoplasm</keyword>
<name>A0ABM7WW93_9BACT</name>
<evidence type="ECO:0000313" key="5">
    <source>
        <dbReference type="Proteomes" id="UP001162891"/>
    </source>
</evidence>
<comment type="similarity">
    <text evidence="1 2">Belongs to the Iojap/RsfS family.</text>
</comment>
<keyword evidence="2" id="KW-0810">Translation regulation</keyword>
<evidence type="ECO:0000313" key="4">
    <source>
        <dbReference type="EMBL" id="BDG03773.1"/>
    </source>
</evidence>